<evidence type="ECO:0000259" key="9">
    <source>
        <dbReference type="Pfam" id="PF07730"/>
    </source>
</evidence>
<evidence type="ECO:0000256" key="4">
    <source>
        <dbReference type="ARBA" id="ARBA00022777"/>
    </source>
</evidence>
<evidence type="ECO:0000256" key="2">
    <source>
        <dbReference type="ARBA" id="ARBA00022679"/>
    </source>
</evidence>
<dbReference type="InterPro" id="IPR018485">
    <property type="entry name" value="FGGY_C"/>
</dbReference>
<keyword evidence="5" id="KW-0067">ATP-binding</keyword>
<dbReference type="Pfam" id="PF07730">
    <property type="entry name" value="HisKA_3"/>
    <property type="match status" value="1"/>
</dbReference>
<dbReference type="InterPro" id="IPR011712">
    <property type="entry name" value="Sig_transdc_His_kin_sub3_dim/P"/>
</dbReference>
<dbReference type="GO" id="GO:0016301">
    <property type="term" value="F:kinase activity"/>
    <property type="evidence" value="ECO:0007669"/>
    <property type="project" value="UniProtKB-KW"/>
</dbReference>
<sequence length="827" mass="87631">MSKCTYGTGSFVLTNTGSEVIRSDAGLLTTVAWDLGDGLVYALEGAIFVTGAAVQWLRDGLGLIDSANEIEGLARTVPDSGDVVFVPALTGMGAPHWDPHARGAILGITRGTTRAHLARATLEAIAFEVRDVVDVMVDEAGLEVPELSADGGASANDLLLQLQADQLGVPVRRPKVTETTALGAAFLAGLGTGVWGSTDELAQTWALDRRFEPEDGRRDDGRHARWRAAVPVPAAGPAEPARPGAGARRSAVLLLERQDPLLGRGRGPGVGALPGRGPCPHVVEEHRDVVGDRVGGHLDQFLELRRPLVQELLLPAHVLLRRSILRHVGEDLLAERLQLGDQLAVALGVPSLRGRGAAEVDGSSAEAVAAGSSSPQPARASARPAERTTGARRDRFTVVLRVLWWVHREWVRRRPRVVGRGNRSGVVPGEDVHRPAGRCAGWPALGTFRAVSAVEQRWPRWADPAIAAAVAVIAVVELGVMDPPPPLWQYPLALLMAGALAVRRRIPNIVLVAVLGAILVMQWNRLDLDGAYVPLTLYPAFYSVGAHRPLRPAVAGLVAGLALLAIGARLEDVPIGDYVFIGVIGLAFWGAGAAIRARIAAAVEAQKRATLAEERQQHTAAEAVVAERARIARELHDVVAHSVSVMVMQAGALRRMLPAEQLRELGVAATVERTGREALVELRRMLGLLRDDDDRVPLAPQPGLARVPELVESTEAAGVPVTLRMDDPPTVLSPGVDLCAFRIVQESLTNVIKHAGPASVRVDVRFPAGEVTVDVVDDGRGGTPAADGGHGLLGMRERVAVFGGLLSAGPEPTGGFGVRATLPLEPR</sequence>
<evidence type="ECO:0000313" key="11">
    <source>
        <dbReference type="EMBL" id="WRL66021.1"/>
    </source>
</evidence>
<feature type="domain" description="Histidine kinase/HSP90-like ATPase" evidence="7">
    <location>
        <begin position="741"/>
        <end position="825"/>
    </location>
</feature>
<keyword evidence="3" id="KW-0547">Nucleotide-binding</keyword>
<proteinExistence type="inferred from homology"/>
<keyword evidence="4 11" id="KW-0418">Kinase</keyword>
<dbReference type="InterPro" id="IPR043129">
    <property type="entry name" value="ATPase_NBD"/>
</dbReference>
<dbReference type="Pfam" id="PF23539">
    <property type="entry name" value="DUF7134"/>
    <property type="match status" value="1"/>
</dbReference>
<keyword evidence="12" id="KW-1185">Reference proteome</keyword>
<keyword evidence="2" id="KW-0808">Transferase</keyword>
<evidence type="ECO:0000313" key="12">
    <source>
        <dbReference type="Proteomes" id="UP001324287"/>
    </source>
</evidence>
<dbReference type="InterPro" id="IPR055558">
    <property type="entry name" value="DUF7134"/>
</dbReference>
<feature type="domain" description="DUF7134" evidence="10">
    <location>
        <begin position="455"/>
        <end position="598"/>
    </location>
</feature>
<dbReference type="Pfam" id="PF02782">
    <property type="entry name" value="FGGY_C"/>
    <property type="match status" value="1"/>
</dbReference>
<evidence type="ECO:0000259" key="7">
    <source>
        <dbReference type="Pfam" id="PF02518"/>
    </source>
</evidence>
<protein>
    <submittedName>
        <fullName evidence="11">FGGY-family carbohydrate kinase</fullName>
    </submittedName>
</protein>
<evidence type="ECO:0000256" key="6">
    <source>
        <dbReference type="SAM" id="MobiDB-lite"/>
    </source>
</evidence>
<dbReference type="SUPFAM" id="SSF55874">
    <property type="entry name" value="ATPase domain of HSP90 chaperone/DNA topoisomerase II/histidine kinase"/>
    <property type="match status" value="1"/>
</dbReference>
<accession>A0ABZ1B7C2</accession>
<evidence type="ECO:0000256" key="3">
    <source>
        <dbReference type="ARBA" id="ARBA00022741"/>
    </source>
</evidence>
<dbReference type="RefSeq" id="WP_324277338.1">
    <property type="nucleotide sequence ID" value="NZ_CP141261.1"/>
</dbReference>
<dbReference type="Proteomes" id="UP001324287">
    <property type="component" value="Chromosome"/>
</dbReference>
<dbReference type="InterPro" id="IPR018483">
    <property type="entry name" value="Carb_kinase_FGGY_CS"/>
</dbReference>
<evidence type="ECO:0000259" key="8">
    <source>
        <dbReference type="Pfam" id="PF02782"/>
    </source>
</evidence>
<dbReference type="PANTHER" id="PTHR10196:SF69">
    <property type="entry name" value="GLYCEROL KINASE"/>
    <property type="match status" value="1"/>
</dbReference>
<comment type="similarity">
    <text evidence="1">Belongs to the FGGY kinase family.</text>
</comment>
<feature type="domain" description="Carbohydrate kinase FGGY C-terminal" evidence="8">
    <location>
        <begin position="3"/>
        <end position="189"/>
    </location>
</feature>
<evidence type="ECO:0000256" key="1">
    <source>
        <dbReference type="ARBA" id="ARBA00009156"/>
    </source>
</evidence>
<feature type="compositionally biased region" description="Low complexity" evidence="6">
    <location>
        <begin position="363"/>
        <end position="383"/>
    </location>
</feature>
<organism evidence="11 12">
    <name type="scientific">Blastococcus brunescens</name>
    <dbReference type="NCBI Taxonomy" id="1564165"/>
    <lineage>
        <taxon>Bacteria</taxon>
        <taxon>Bacillati</taxon>
        <taxon>Actinomycetota</taxon>
        <taxon>Actinomycetes</taxon>
        <taxon>Geodermatophilales</taxon>
        <taxon>Geodermatophilaceae</taxon>
        <taxon>Blastococcus</taxon>
    </lineage>
</organism>
<name>A0ABZ1B7C2_9ACTN</name>
<feature type="region of interest" description="Disordered" evidence="6">
    <location>
        <begin position="363"/>
        <end position="389"/>
    </location>
</feature>
<dbReference type="Pfam" id="PF02518">
    <property type="entry name" value="HATPase_c"/>
    <property type="match status" value="1"/>
</dbReference>
<evidence type="ECO:0000256" key="5">
    <source>
        <dbReference type="ARBA" id="ARBA00022840"/>
    </source>
</evidence>
<evidence type="ECO:0000259" key="10">
    <source>
        <dbReference type="Pfam" id="PF23539"/>
    </source>
</evidence>
<gene>
    <name evidence="11" type="ORF">U6N30_11005</name>
</gene>
<dbReference type="Gene3D" id="3.30.420.40">
    <property type="match status" value="1"/>
</dbReference>
<reference evidence="11 12" key="1">
    <citation type="submission" date="2023-12" db="EMBL/GenBank/DDBJ databases">
        <title>Blastococcus brunescens sp. nov., an actonobacterium isolated from sandstone collected in sahara desert.</title>
        <authorList>
            <person name="Gtari M."/>
            <person name="Ghodhbane F."/>
        </authorList>
    </citation>
    <scope>NUCLEOTIDE SEQUENCE [LARGE SCALE GENOMIC DNA]</scope>
    <source>
        <strain evidence="11 12">BMG 8361</strain>
    </source>
</reference>
<dbReference type="InterPro" id="IPR003594">
    <property type="entry name" value="HATPase_dom"/>
</dbReference>
<dbReference type="PANTHER" id="PTHR10196">
    <property type="entry name" value="SUGAR KINASE"/>
    <property type="match status" value="1"/>
</dbReference>
<dbReference type="PROSITE" id="PS00445">
    <property type="entry name" value="FGGY_KINASES_2"/>
    <property type="match status" value="1"/>
</dbReference>
<dbReference type="InterPro" id="IPR036890">
    <property type="entry name" value="HATPase_C_sf"/>
</dbReference>
<dbReference type="Gene3D" id="1.20.5.1930">
    <property type="match status" value="1"/>
</dbReference>
<feature type="domain" description="Signal transduction histidine kinase subgroup 3 dimerisation and phosphoacceptor" evidence="9">
    <location>
        <begin position="627"/>
        <end position="693"/>
    </location>
</feature>
<dbReference type="EMBL" id="CP141261">
    <property type="protein sequence ID" value="WRL66021.1"/>
    <property type="molecule type" value="Genomic_DNA"/>
</dbReference>
<dbReference type="Gene3D" id="3.30.565.10">
    <property type="entry name" value="Histidine kinase-like ATPase, C-terminal domain"/>
    <property type="match status" value="1"/>
</dbReference>
<dbReference type="CDD" id="cd16917">
    <property type="entry name" value="HATPase_UhpB-NarQ-NarX-like"/>
    <property type="match status" value="1"/>
</dbReference>
<dbReference type="SUPFAM" id="SSF53067">
    <property type="entry name" value="Actin-like ATPase domain"/>
    <property type="match status" value="1"/>
</dbReference>